<dbReference type="GO" id="GO:0004803">
    <property type="term" value="F:transposase activity"/>
    <property type="evidence" value="ECO:0007669"/>
    <property type="project" value="InterPro"/>
</dbReference>
<evidence type="ECO:0000313" key="3">
    <source>
        <dbReference type="Proteomes" id="UP000068164"/>
    </source>
</evidence>
<reference evidence="2 3" key="1">
    <citation type="submission" date="2015-11" db="EMBL/GenBank/DDBJ databases">
        <title>Draft Genome Sequence of the Strain BR 10423 (Rhizobium sp.) isolated from nodules of Mimosa pudica.</title>
        <authorList>
            <person name="Barauna A.C."/>
            <person name="Zilli J.E."/>
            <person name="Simoes-Araujo J.L."/>
            <person name="Reis V.M."/>
            <person name="James E.K."/>
            <person name="Reis F.B.Jr."/>
            <person name="Rouws L.F."/>
            <person name="Passos S.R."/>
            <person name="Gois S.R."/>
        </authorList>
    </citation>
    <scope>NUCLEOTIDE SEQUENCE [LARGE SCALE GENOMIC DNA]</scope>
    <source>
        <strain evidence="2 3">BR10423</strain>
    </source>
</reference>
<evidence type="ECO:0000259" key="1">
    <source>
        <dbReference type="Pfam" id="PF01526"/>
    </source>
</evidence>
<dbReference type="AlphaFoldDB" id="A0A109K2W4"/>
<protein>
    <recommendedName>
        <fullName evidence="1">Tn3 transposase DDE domain-containing protein</fullName>
    </recommendedName>
</protein>
<keyword evidence="3" id="KW-1185">Reference proteome</keyword>
<organism evidence="2 3">
    <name type="scientific">Rhizobium altiplani</name>
    <dbReference type="NCBI Taxonomy" id="1864509"/>
    <lineage>
        <taxon>Bacteria</taxon>
        <taxon>Pseudomonadati</taxon>
        <taxon>Pseudomonadota</taxon>
        <taxon>Alphaproteobacteria</taxon>
        <taxon>Hyphomicrobiales</taxon>
        <taxon>Rhizobiaceae</taxon>
        <taxon>Rhizobium/Agrobacterium group</taxon>
        <taxon>Rhizobium</taxon>
    </lineage>
</organism>
<comment type="caution">
    <text evidence="2">The sequence shown here is derived from an EMBL/GenBank/DDBJ whole genome shotgun (WGS) entry which is preliminary data.</text>
</comment>
<evidence type="ECO:0000313" key="2">
    <source>
        <dbReference type="EMBL" id="KWV59832.1"/>
    </source>
</evidence>
<dbReference type="EMBL" id="LNCD01000004">
    <property type="protein sequence ID" value="KWV59832.1"/>
    <property type="molecule type" value="Genomic_DNA"/>
</dbReference>
<accession>A0A109K2W4</accession>
<dbReference type="Pfam" id="PF01526">
    <property type="entry name" value="DDE_Tnp_Tn3"/>
    <property type="match status" value="1"/>
</dbReference>
<dbReference type="GO" id="GO:0006313">
    <property type="term" value="P:DNA transposition"/>
    <property type="evidence" value="ECO:0007669"/>
    <property type="project" value="InterPro"/>
</dbReference>
<name>A0A109K2W4_9HYPH</name>
<feature type="domain" description="Tn3 transposase DDE" evidence="1">
    <location>
        <begin position="2"/>
        <end position="57"/>
    </location>
</feature>
<proteinExistence type="predicted"/>
<gene>
    <name evidence="2" type="ORF">AS026_27725</name>
</gene>
<dbReference type="InterPro" id="IPR002513">
    <property type="entry name" value="Tn3_Tnp_DDE_dom"/>
</dbReference>
<dbReference type="Proteomes" id="UP000068164">
    <property type="component" value="Unassembled WGS sequence"/>
</dbReference>
<sequence>MNVIEQHWDEVLRLKASIGAGLVPPSVILRKLAASPRQNRLNQALREMGRIERSIFIRD</sequence>